<feature type="region of interest" description="Disordered" evidence="1">
    <location>
        <begin position="38"/>
        <end position="77"/>
    </location>
</feature>
<feature type="compositionally biased region" description="Pro residues" evidence="1">
    <location>
        <begin position="48"/>
        <end position="57"/>
    </location>
</feature>
<evidence type="ECO:0000256" key="2">
    <source>
        <dbReference type="SAM" id="Phobius"/>
    </source>
</evidence>
<evidence type="ECO:0000313" key="3">
    <source>
        <dbReference type="EMBL" id="GJN88634.1"/>
    </source>
</evidence>
<protein>
    <submittedName>
        <fullName evidence="3">Uncharacterized protein</fullName>
    </submittedName>
</protein>
<reference evidence="3 4" key="1">
    <citation type="submission" date="2021-12" db="EMBL/GenBank/DDBJ databases">
        <title>High titer production of polyol ester of fatty acids by Rhodotorula paludigena BS15 towards product separation-free biomass refinery.</title>
        <authorList>
            <person name="Mano J."/>
            <person name="Ono H."/>
            <person name="Tanaka T."/>
            <person name="Naito K."/>
            <person name="Sushida H."/>
            <person name="Ike M."/>
            <person name="Tokuyasu K."/>
            <person name="Kitaoka M."/>
        </authorList>
    </citation>
    <scope>NUCLEOTIDE SEQUENCE [LARGE SCALE GENOMIC DNA]</scope>
    <source>
        <strain evidence="3 4">BS15</strain>
    </source>
</reference>
<feature type="compositionally biased region" description="Low complexity" evidence="1">
    <location>
        <begin position="38"/>
        <end position="47"/>
    </location>
</feature>
<sequence length="694" mass="72647">MLRSVRTAQRRRLVLPAPVSPALPLSVRLLSSSPPRLVARPPTFTTPEPAPAPPPPSLEEQQRVDPSKPLEPLPPTNLPVEDYASPLLHTASFFSSLFRYAVYGSVFIVLSTVGAVVAVHQYVEHVELAAPSSSALDPGSDDPDDWLAEREGWSGLHTAKRGGTDPRLGVFARAAIRGAWISQNWGAGLVASPVAAHGSAATSASPFGVARMGGDMIGARDEAASRGRQVSDAGWLLAERYLAYALERAANKGISLVDSAAWESHVDQGGVDRAAVELEERLAGVRERIGGRFKLEEAREGWERIYYALEASPTSVTERRAEAEWERREKLLATRKLGELSARIADHWREGSDERRVENTKAEGWFLGGLVPVLAQAEGQSLKGKVLDTLVPGKADDPAAATKHVSPSSSFFGFWARSHPPAVPPSPTAAVAPGSTLAALPPSASSAQLSPELQHLLALVSHASAPRDPSAQPLFSASTQRALLSSLVSLETFLARRKDAPASSSSSPASPSPSSLASAQSLQSASLLYARSLLPSSSSSPALLADMRPIPPALLSRALSTLFYETRTAALESHLAECTLALSALSAPTKGSSLFRSSSAAAAPASRAPAKADVAAARGLIASASAAAADVVDSAAALVAALRTAKGGEAKAEEKAFGESLRRVERDAGKVREMSAALDAFVKALEGGGAGSKK</sequence>
<keyword evidence="4" id="KW-1185">Reference proteome</keyword>
<keyword evidence="2" id="KW-0472">Membrane</keyword>
<dbReference type="AlphaFoldDB" id="A0AAV5GFI3"/>
<feature type="transmembrane region" description="Helical" evidence="2">
    <location>
        <begin position="100"/>
        <end position="123"/>
    </location>
</feature>
<keyword evidence="2" id="KW-1133">Transmembrane helix</keyword>
<name>A0AAV5GFI3_9BASI</name>
<dbReference type="Proteomes" id="UP001342314">
    <property type="component" value="Unassembled WGS sequence"/>
</dbReference>
<organism evidence="3 4">
    <name type="scientific">Rhodotorula paludigena</name>
    <dbReference type="NCBI Taxonomy" id="86838"/>
    <lineage>
        <taxon>Eukaryota</taxon>
        <taxon>Fungi</taxon>
        <taxon>Dikarya</taxon>
        <taxon>Basidiomycota</taxon>
        <taxon>Pucciniomycotina</taxon>
        <taxon>Microbotryomycetes</taxon>
        <taxon>Sporidiobolales</taxon>
        <taxon>Sporidiobolaceae</taxon>
        <taxon>Rhodotorula</taxon>
    </lineage>
</organism>
<evidence type="ECO:0000256" key="1">
    <source>
        <dbReference type="SAM" id="MobiDB-lite"/>
    </source>
</evidence>
<dbReference type="EMBL" id="BQKY01000003">
    <property type="protein sequence ID" value="GJN88634.1"/>
    <property type="molecule type" value="Genomic_DNA"/>
</dbReference>
<keyword evidence="2" id="KW-0812">Transmembrane</keyword>
<evidence type="ECO:0000313" key="4">
    <source>
        <dbReference type="Proteomes" id="UP001342314"/>
    </source>
</evidence>
<comment type="caution">
    <text evidence="3">The sequence shown here is derived from an EMBL/GenBank/DDBJ whole genome shotgun (WGS) entry which is preliminary data.</text>
</comment>
<accession>A0AAV5GFI3</accession>
<gene>
    <name evidence="3" type="ORF">Rhopal_001600-T1</name>
</gene>
<proteinExistence type="predicted"/>